<gene>
    <name evidence="1" type="ORF">NTEN_LOCUS15158</name>
    <name evidence="2" type="ORF">NTEN_LOCUS15160</name>
</gene>
<dbReference type="EMBL" id="CADCXU010022766">
    <property type="protein sequence ID" value="CAB0010103.1"/>
    <property type="molecule type" value="Genomic_DNA"/>
</dbReference>
<reference evidence="1 3" key="1">
    <citation type="submission" date="2020-02" db="EMBL/GenBank/DDBJ databases">
        <authorList>
            <person name="Ferguson B K."/>
        </authorList>
    </citation>
    <scope>NUCLEOTIDE SEQUENCE [LARGE SCALE GENOMIC DNA]</scope>
</reference>
<keyword evidence="3" id="KW-1185">Reference proteome</keyword>
<proteinExistence type="predicted"/>
<organism evidence="1 3">
    <name type="scientific">Nesidiocoris tenuis</name>
    <dbReference type="NCBI Taxonomy" id="355587"/>
    <lineage>
        <taxon>Eukaryota</taxon>
        <taxon>Metazoa</taxon>
        <taxon>Ecdysozoa</taxon>
        <taxon>Arthropoda</taxon>
        <taxon>Hexapoda</taxon>
        <taxon>Insecta</taxon>
        <taxon>Pterygota</taxon>
        <taxon>Neoptera</taxon>
        <taxon>Paraneoptera</taxon>
        <taxon>Hemiptera</taxon>
        <taxon>Heteroptera</taxon>
        <taxon>Panheteroptera</taxon>
        <taxon>Cimicomorpha</taxon>
        <taxon>Miridae</taxon>
        <taxon>Dicyphina</taxon>
        <taxon>Nesidiocoris</taxon>
    </lineage>
</organism>
<dbReference type="Proteomes" id="UP000479000">
    <property type="component" value="Unassembled WGS sequence"/>
</dbReference>
<evidence type="ECO:0000313" key="2">
    <source>
        <dbReference type="EMBL" id="CAB0010103.1"/>
    </source>
</evidence>
<dbReference type="AlphaFoldDB" id="A0A6H5H3J0"/>
<evidence type="ECO:0000313" key="1">
    <source>
        <dbReference type="EMBL" id="CAB0010101.1"/>
    </source>
</evidence>
<dbReference type="EMBL" id="CADCXU010022765">
    <property type="protein sequence ID" value="CAB0010101.1"/>
    <property type="molecule type" value="Genomic_DNA"/>
</dbReference>
<name>A0A6H5H3J0_9HEMI</name>
<protein>
    <submittedName>
        <fullName evidence="1">Uncharacterized protein</fullName>
    </submittedName>
</protein>
<evidence type="ECO:0000313" key="3">
    <source>
        <dbReference type="Proteomes" id="UP000479000"/>
    </source>
</evidence>
<sequence>MFEGSEEARGEEEQRQRWITSLTSDAVCHYLRRRLQNFPLLCKHGSKNKRTGHRNRLARLGYRRADSFPIPRVEACTRYSRKLLKFRPAGQVYTQIYSKERQRTRKIFLE</sequence>
<accession>A0A6H5H3J0</accession>